<evidence type="ECO:0000256" key="1">
    <source>
        <dbReference type="SAM" id="MobiDB-lite"/>
    </source>
</evidence>
<accession>A0ABS7AKQ2</accession>
<gene>
    <name evidence="2" type="ORF">KPL78_29130</name>
</gene>
<proteinExistence type="predicted"/>
<dbReference type="PROSITE" id="PS00354">
    <property type="entry name" value="HMGI_Y"/>
    <property type="match status" value="1"/>
</dbReference>
<comment type="caution">
    <text evidence="2">The sequence shown here is derived from an EMBL/GenBank/DDBJ whole genome shotgun (WGS) entry which is preliminary data.</text>
</comment>
<evidence type="ECO:0000313" key="3">
    <source>
        <dbReference type="Proteomes" id="UP001196565"/>
    </source>
</evidence>
<feature type="region of interest" description="Disordered" evidence="1">
    <location>
        <begin position="107"/>
        <end position="148"/>
    </location>
</feature>
<protein>
    <submittedName>
        <fullName evidence="2">Uncharacterized protein</fullName>
    </submittedName>
</protein>
<sequence>MDDIDRVFARFKDDKLEPANRRETLSIPRRSGTGGSRTVEVVHLRSSRGTTDRPHRLDQRVRAASWDGGFQAKRAIATPVLPAPVSVPVIAPTTHVMPAWDPAVTEEASSAPGSLNVAEAPDVAARRGRGRPRKEVSTTPLPRRVSDPFDASDDGANCMRCGYAIEPAREKRGLMICSECG</sequence>
<dbReference type="EMBL" id="JAHYBZ010000017">
    <property type="protein sequence ID" value="MBW6401945.1"/>
    <property type="molecule type" value="Genomic_DNA"/>
</dbReference>
<name>A0ABS7AKQ2_9PROT</name>
<evidence type="ECO:0000313" key="2">
    <source>
        <dbReference type="EMBL" id="MBW6401945.1"/>
    </source>
</evidence>
<dbReference type="InterPro" id="IPR000637">
    <property type="entry name" value="HMGI/Y_DNA-bd_CS"/>
</dbReference>
<organism evidence="2 3">
    <name type="scientific">Roseomonas alba</name>
    <dbReference type="NCBI Taxonomy" id="2846776"/>
    <lineage>
        <taxon>Bacteria</taxon>
        <taxon>Pseudomonadati</taxon>
        <taxon>Pseudomonadota</taxon>
        <taxon>Alphaproteobacteria</taxon>
        <taxon>Acetobacterales</taxon>
        <taxon>Roseomonadaceae</taxon>
        <taxon>Roseomonas</taxon>
    </lineage>
</organism>
<dbReference type="RefSeq" id="WP_219766810.1">
    <property type="nucleotide sequence ID" value="NZ_JAHYBZ010000017.1"/>
</dbReference>
<dbReference type="Proteomes" id="UP001196565">
    <property type="component" value="Unassembled WGS sequence"/>
</dbReference>
<keyword evidence="3" id="KW-1185">Reference proteome</keyword>
<reference evidence="2 3" key="1">
    <citation type="submission" date="2021-07" db="EMBL/GenBank/DDBJ databases">
        <authorList>
            <person name="So Y."/>
        </authorList>
    </citation>
    <scope>NUCLEOTIDE SEQUENCE [LARGE SCALE GENOMIC DNA]</scope>
    <source>
        <strain evidence="2 3">HJA6</strain>
    </source>
</reference>